<dbReference type="FunFam" id="4.10.1040.10:FF:000001">
    <property type="entry name" value="doublesex- and mab-3-related transcription factor 1"/>
    <property type="match status" value="1"/>
</dbReference>
<evidence type="ECO:0000256" key="2">
    <source>
        <dbReference type="ARBA" id="ARBA00022723"/>
    </source>
</evidence>
<dbReference type="GO" id="GO:0000978">
    <property type="term" value="F:RNA polymerase II cis-regulatory region sequence-specific DNA binding"/>
    <property type="evidence" value="ECO:0007669"/>
    <property type="project" value="TreeGrafter"/>
</dbReference>
<feature type="compositionally biased region" description="Low complexity" evidence="7">
    <location>
        <begin position="458"/>
        <end position="473"/>
    </location>
</feature>
<comment type="subcellular location">
    <subcellularLocation>
        <location evidence="6">Nucleus</location>
    </subcellularLocation>
</comment>
<feature type="region of interest" description="Disordered" evidence="7">
    <location>
        <begin position="429"/>
        <end position="502"/>
    </location>
</feature>
<dbReference type="InterPro" id="IPR026607">
    <property type="entry name" value="DMRT"/>
</dbReference>
<feature type="compositionally biased region" description="Pro residues" evidence="7">
    <location>
        <begin position="435"/>
        <end position="446"/>
    </location>
</feature>
<proteinExistence type="inferred from homology"/>
<dbReference type="PROSITE" id="PS40000">
    <property type="entry name" value="DM_1"/>
    <property type="match status" value="1"/>
</dbReference>
<keyword evidence="4 6" id="KW-0238">DNA-binding</keyword>
<evidence type="ECO:0000313" key="10">
    <source>
        <dbReference type="Proteomes" id="UP000594220"/>
    </source>
</evidence>
<dbReference type="InterPro" id="IPR001275">
    <property type="entry name" value="DM_DNA-bd"/>
</dbReference>
<dbReference type="Ensembl" id="ENSCPRT00005020489.1">
    <property type="protein sequence ID" value="ENSCPRP00005017496.1"/>
    <property type="gene ID" value="ENSCPRG00005012194.1"/>
</dbReference>
<dbReference type="PANTHER" id="PTHR12322:SF118">
    <property type="entry name" value="DM DOMAIN-CONTAINING PROTEIN"/>
    <property type="match status" value="1"/>
</dbReference>
<comment type="similarity">
    <text evidence="1">Belongs to the DMRT family.</text>
</comment>
<evidence type="ECO:0000313" key="9">
    <source>
        <dbReference type="Ensembl" id="ENSCPRP00005017496.1"/>
    </source>
</evidence>
<evidence type="ECO:0000256" key="4">
    <source>
        <dbReference type="ARBA" id="ARBA00023125"/>
    </source>
</evidence>
<keyword evidence="2 6" id="KW-0479">Metal-binding</keyword>
<feature type="region of interest" description="Disordered" evidence="7">
    <location>
        <begin position="1"/>
        <end position="29"/>
    </location>
</feature>
<reference evidence="9" key="1">
    <citation type="submission" date="2025-08" db="UniProtKB">
        <authorList>
            <consortium name="Ensembl"/>
        </authorList>
    </citation>
    <scope>IDENTIFICATION</scope>
</reference>
<dbReference type="GO" id="GO:0007548">
    <property type="term" value="P:sex differentiation"/>
    <property type="evidence" value="ECO:0007669"/>
    <property type="project" value="TreeGrafter"/>
</dbReference>
<reference evidence="9" key="2">
    <citation type="submission" date="2025-09" db="UniProtKB">
        <authorList>
            <consortium name="Ensembl"/>
        </authorList>
    </citation>
    <scope>IDENTIFICATION</scope>
</reference>
<dbReference type="PANTHER" id="PTHR12322">
    <property type="entry name" value="DOUBLESEX AND MAB-3 RELATED TRANSCRIPTION FACTOR DMRT"/>
    <property type="match status" value="1"/>
</dbReference>
<dbReference type="GO" id="GO:0046872">
    <property type="term" value="F:metal ion binding"/>
    <property type="evidence" value="ECO:0007669"/>
    <property type="project" value="UniProtKB-KW"/>
</dbReference>
<protein>
    <recommendedName>
        <fullName evidence="8">DM domain-containing protein</fullName>
    </recommendedName>
</protein>
<name>A0A7M4EZK4_CROPO</name>
<dbReference type="PROSITE" id="PS50809">
    <property type="entry name" value="DM_2"/>
    <property type="match status" value="1"/>
</dbReference>
<sequence>MFPSQTTPRMRSCPSDSTTGETSAPDLTPAALTRSPTCARCRNHGVKALLKGHKKCCQFQGCQCHKCILILQRRRVMAAQVALRRQQETELRRQLAGGLLQLRDGSAARGEPCDGSRAYFGCAPHMASARTEPAPWRAFPCTWGGRDGLGWNSSGIKPPGLGGKWVPKHCAPLMPTLCCCSRLVLGPRDRNVGSSTLREPMPLGTQVQSAQIHPAHSQMLMPSALAPLPLWSPQGLVFSPISEEQLQKEAAEALMVLRNAPKPAPAAAMPTFLPPCPTWPPFPSFPAPPCDASLLMASDSTQMRVLMGSGDRAAPAGLTPLRAALHRHARAPAPEHRGSHLVSPGSPWRPPVVSSAQGSRASSSRAPHSSLRYPPDPPSVAHMLLPAHATLGSPYPLLPLCPEMPFSSLPLPSTPIMMEVHVLPMLSPEPYGKAQPPPADPVPPAGPMLQQGSSNLVPGESSSKAPGSPGAAGTMEPAPPPYPCPKPRGHAPTQPGKPCGVQVGWGMAETQWALQGRDVSLCVHSP</sequence>
<evidence type="ECO:0000256" key="7">
    <source>
        <dbReference type="SAM" id="MobiDB-lite"/>
    </source>
</evidence>
<dbReference type="GeneTree" id="ENSGT00940000161904"/>
<keyword evidence="5 6" id="KW-0539">Nucleus</keyword>
<feature type="compositionally biased region" description="Polar residues" evidence="7">
    <location>
        <begin position="1"/>
        <end position="22"/>
    </location>
</feature>
<feature type="region of interest" description="Disordered" evidence="7">
    <location>
        <begin position="329"/>
        <end position="375"/>
    </location>
</feature>
<feature type="DNA-binding region" description="DM" evidence="6">
    <location>
        <begin position="38"/>
        <end position="85"/>
    </location>
</feature>
<keyword evidence="3 6" id="KW-0862">Zinc</keyword>
<dbReference type="Gene3D" id="4.10.1040.10">
    <property type="entry name" value="DM DNA-binding domain"/>
    <property type="match status" value="1"/>
</dbReference>
<dbReference type="InterPro" id="IPR036407">
    <property type="entry name" value="DM_DNA-bd_sf"/>
</dbReference>
<evidence type="ECO:0000256" key="5">
    <source>
        <dbReference type="ARBA" id="ARBA00023242"/>
    </source>
</evidence>
<keyword evidence="10" id="KW-1185">Reference proteome</keyword>
<feature type="compositionally biased region" description="Pro residues" evidence="7">
    <location>
        <begin position="477"/>
        <end position="486"/>
    </location>
</feature>
<evidence type="ECO:0000256" key="3">
    <source>
        <dbReference type="ARBA" id="ARBA00022833"/>
    </source>
</evidence>
<dbReference type="Proteomes" id="UP000594220">
    <property type="component" value="Unplaced"/>
</dbReference>
<evidence type="ECO:0000256" key="1">
    <source>
        <dbReference type="ARBA" id="ARBA00006834"/>
    </source>
</evidence>
<dbReference type="SMART" id="SM00301">
    <property type="entry name" value="DM"/>
    <property type="match status" value="1"/>
</dbReference>
<dbReference type="GO" id="GO:0005634">
    <property type="term" value="C:nucleus"/>
    <property type="evidence" value="ECO:0007669"/>
    <property type="project" value="UniProtKB-SubCell"/>
</dbReference>
<dbReference type="GO" id="GO:0000981">
    <property type="term" value="F:DNA-binding transcription factor activity, RNA polymerase II-specific"/>
    <property type="evidence" value="ECO:0007669"/>
    <property type="project" value="TreeGrafter"/>
</dbReference>
<feature type="domain" description="DM" evidence="8">
    <location>
        <begin position="38"/>
        <end position="85"/>
    </location>
</feature>
<dbReference type="AlphaFoldDB" id="A0A7M4EZK4"/>
<feature type="compositionally biased region" description="Low complexity" evidence="7">
    <location>
        <begin position="354"/>
        <end position="370"/>
    </location>
</feature>
<accession>A0A7M4EZK4</accession>
<dbReference type="Pfam" id="PF00751">
    <property type="entry name" value="DM"/>
    <property type="match status" value="1"/>
</dbReference>
<dbReference type="SUPFAM" id="SSF82927">
    <property type="entry name" value="Cysteine-rich DNA binding domain, (DM domain)"/>
    <property type="match status" value="1"/>
</dbReference>
<evidence type="ECO:0000256" key="6">
    <source>
        <dbReference type="PROSITE-ProRule" id="PRU00070"/>
    </source>
</evidence>
<evidence type="ECO:0000259" key="8">
    <source>
        <dbReference type="PROSITE" id="PS50809"/>
    </source>
</evidence>
<organism evidence="9 10">
    <name type="scientific">Crocodylus porosus</name>
    <name type="common">Saltwater crocodile</name>
    <name type="synonym">Estuarine crocodile</name>
    <dbReference type="NCBI Taxonomy" id="8502"/>
    <lineage>
        <taxon>Eukaryota</taxon>
        <taxon>Metazoa</taxon>
        <taxon>Chordata</taxon>
        <taxon>Craniata</taxon>
        <taxon>Vertebrata</taxon>
        <taxon>Euteleostomi</taxon>
        <taxon>Archelosauria</taxon>
        <taxon>Archosauria</taxon>
        <taxon>Crocodylia</taxon>
        <taxon>Longirostres</taxon>
        <taxon>Crocodylidae</taxon>
        <taxon>Crocodylus</taxon>
    </lineage>
</organism>